<reference evidence="3 4" key="1">
    <citation type="journal article" date="2015" name="Sci. Rep.">
        <title>Chromosome-level genome map provides insights into diverse defense mechanisms in the medicinal fungus Ganoderma sinense.</title>
        <authorList>
            <person name="Zhu Y."/>
            <person name="Xu J."/>
            <person name="Sun C."/>
            <person name="Zhou S."/>
            <person name="Xu H."/>
            <person name="Nelson D.R."/>
            <person name="Qian J."/>
            <person name="Song J."/>
            <person name="Luo H."/>
            <person name="Xiang L."/>
            <person name="Li Y."/>
            <person name="Xu Z."/>
            <person name="Ji A."/>
            <person name="Wang L."/>
            <person name="Lu S."/>
            <person name="Hayward A."/>
            <person name="Sun W."/>
            <person name="Li X."/>
            <person name="Schwartz D.C."/>
            <person name="Wang Y."/>
            <person name="Chen S."/>
        </authorList>
    </citation>
    <scope>NUCLEOTIDE SEQUENCE [LARGE SCALE GENOMIC DNA]</scope>
    <source>
        <strain evidence="3 4">ZZ0214-1</strain>
    </source>
</reference>
<accession>A0A2G8RVP9</accession>
<evidence type="ECO:0000256" key="2">
    <source>
        <dbReference type="ARBA" id="ARBA00023239"/>
    </source>
</evidence>
<dbReference type="SMR" id="A0A2G8RVP9"/>
<dbReference type="InterPro" id="IPR008949">
    <property type="entry name" value="Isoprenoid_synthase_dom_sf"/>
</dbReference>
<dbReference type="InterPro" id="IPR024652">
    <property type="entry name" value="Trichodiene_synth"/>
</dbReference>
<dbReference type="Gene3D" id="1.10.600.10">
    <property type="entry name" value="Farnesyl Diphosphate Synthase"/>
    <property type="match status" value="1"/>
</dbReference>
<evidence type="ECO:0000256" key="1">
    <source>
        <dbReference type="ARBA" id="ARBA00007946"/>
    </source>
</evidence>
<proteinExistence type="inferred from homology"/>
<gene>
    <name evidence="3" type="ORF">GSI_11330</name>
</gene>
<keyword evidence="2" id="KW-0456">Lyase</keyword>
<dbReference type="STRING" id="1077348.A0A2G8RVP9"/>
<evidence type="ECO:0000313" key="3">
    <source>
        <dbReference type="EMBL" id="PIL25583.1"/>
    </source>
</evidence>
<evidence type="ECO:0000313" key="4">
    <source>
        <dbReference type="Proteomes" id="UP000230002"/>
    </source>
</evidence>
<comment type="similarity">
    <text evidence="1">Belongs to the trichodiene synthase family.</text>
</comment>
<dbReference type="GO" id="GO:0016838">
    <property type="term" value="F:carbon-oxygen lyase activity, acting on phosphates"/>
    <property type="evidence" value="ECO:0007669"/>
    <property type="project" value="InterPro"/>
</dbReference>
<dbReference type="AlphaFoldDB" id="A0A2G8RVP9"/>
<dbReference type="SFLD" id="SFLDG01021">
    <property type="entry name" value="Trichodiene_Synthase_Like"/>
    <property type="match status" value="1"/>
</dbReference>
<dbReference type="SFLD" id="SFLDS00005">
    <property type="entry name" value="Isoprenoid_Synthase_Type_I"/>
    <property type="match status" value="1"/>
</dbReference>
<keyword evidence="4" id="KW-1185">Reference proteome</keyword>
<name>A0A2G8RVP9_9APHY</name>
<organism evidence="3 4">
    <name type="scientific">Ganoderma sinense ZZ0214-1</name>
    <dbReference type="NCBI Taxonomy" id="1077348"/>
    <lineage>
        <taxon>Eukaryota</taxon>
        <taxon>Fungi</taxon>
        <taxon>Dikarya</taxon>
        <taxon>Basidiomycota</taxon>
        <taxon>Agaricomycotina</taxon>
        <taxon>Agaricomycetes</taxon>
        <taxon>Polyporales</taxon>
        <taxon>Polyporaceae</taxon>
        <taxon>Ganoderma</taxon>
    </lineage>
</organism>
<comment type="caution">
    <text evidence="3">The sequence shown here is derived from an EMBL/GenBank/DDBJ whole genome shotgun (WGS) entry which is preliminary data.</text>
</comment>
<dbReference type="Proteomes" id="UP000230002">
    <property type="component" value="Unassembled WGS sequence"/>
</dbReference>
<protein>
    <submittedName>
        <fullName evidence="3">Terpene synthase</fullName>
    </submittedName>
</protein>
<dbReference type="SUPFAM" id="SSF48576">
    <property type="entry name" value="Terpenoid synthases"/>
    <property type="match status" value="1"/>
</dbReference>
<dbReference type="Pfam" id="PF06330">
    <property type="entry name" value="TRI5"/>
    <property type="match status" value="1"/>
</dbReference>
<sequence length="322" mass="36474">MLSTLPPPASGVHHPLITTTKETEDPLSEVKVLISDFLDRSNYKSPQSPCDLELRKKITEELSTWPSDINPTAISKIIDGCCVFVETAYGHTTHEHRCFIAFYIAFCIYIDDLGERDLDAIKLFTSRLVKGETQPDPILRRLAEHLGCVYDLWTPFGADAIIAGTLDAITATYLEFTTQEMVVKPSATRFPYYLRTRAGLGPPAIHFLFMKDWRATPESYLQIIPDMEHWTLGTNDILSFYKEELAGERNNYVHLRASAEQSSAANVLRQLVEEVLESAAKIDALTSEDPELAALWKRYQQGYLEFSLKAQRYRLAELGYQA</sequence>
<dbReference type="OrthoDB" id="2998174at2759"/>
<dbReference type="EMBL" id="AYKW01000045">
    <property type="protein sequence ID" value="PIL25583.1"/>
    <property type="molecule type" value="Genomic_DNA"/>
</dbReference>